<dbReference type="EC" id="3.4.15.6" evidence="4 9"/>
<feature type="active site" description="Charge relay system" evidence="10">
    <location>
        <position position="144"/>
    </location>
</feature>
<comment type="similarity">
    <text evidence="3 9">Belongs to the peptidase S51 family.</text>
</comment>
<comment type="function">
    <text evidence="2 9">Exopeptidase that catalyzes the hydrolytic cleavage of multi-L-arginyl-poly-L-aspartic acid (cyanophycin; a water-insoluble reserve polymer) into aspartate-arginine dipeptides.</text>
</comment>
<keyword evidence="11" id="KW-0121">Carboxypeptidase</keyword>
<dbReference type="GO" id="GO:0008241">
    <property type="term" value="F:peptidyl-dipeptidase activity"/>
    <property type="evidence" value="ECO:0007669"/>
    <property type="project" value="UniProtKB-EC"/>
</dbReference>
<dbReference type="InterPro" id="IPR029062">
    <property type="entry name" value="Class_I_gatase-like"/>
</dbReference>
<comment type="caution">
    <text evidence="11">The sequence shown here is derived from an EMBL/GenBank/DDBJ whole genome shotgun (WGS) entry which is preliminary data.</text>
</comment>
<proteinExistence type="inferred from homology"/>
<dbReference type="InterPro" id="IPR005320">
    <property type="entry name" value="Peptidase_S51"/>
</dbReference>
<dbReference type="Proteomes" id="UP001268256">
    <property type="component" value="Unassembled WGS sequence"/>
</dbReference>
<dbReference type="AlphaFoldDB" id="A0AAE4JXX5"/>
<evidence type="ECO:0000256" key="10">
    <source>
        <dbReference type="PIRSR" id="PIRSR032067-1"/>
    </source>
</evidence>
<dbReference type="PANTHER" id="PTHR36175:SF1">
    <property type="entry name" value="CYANOPHYCINASE"/>
    <property type="match status" value="1"/>
</dbReference>
<evidence type="ECO:0000313" key="11">
    <source>
        <dbReference type="EMBL" id="MDS3861508.1"/>
    </source>
</evidence>
<accession>A0AAE4JXX5</accession>
<protein>
    <recommendedName>
        <fullName evidence="5 9">Cyanophycinase</fullName>
        <ecNumber evidence="4 9">3.4.15.6</ecNumber>
    </recommendedName>
</protein>
<evidence type="ECO:0000313" key="12">
    <source>
        <dbReference type="Proteomes" id="UP001268256"/>
    </source>
</evidence>
<dbReference type="Gene3D" id="3.40.50.880">
    <property type="match status" value="1"/>
</dbReference>
<dbReference type="InterPro" id="IPR011811">
    <property type="entry name" value="Peptidase_S51_cyanophycinase"/>
</dbReference>
<evidence type="ECO:0000256" key="5">
    <source>
        <dbReference type="ARBA" id="ARBA00015719"/>
    </source>
</evidence>
<dbReference type="EMBL" id="JAVMIP010000013">
    <property type="protein sequence ID" value="MDS3861508.1"/>
    <property type="molecule type" value="Genomic_DNA"/>
</dbReference>
<evidence type="ECO:0000256" key="4">
    <source>
        <dbReference type="ARBA" id="ARBA00013115"/>
    </source>
</evidence>
<organism evidence="11 12">
    <name type="scientific">Pseudocalidococcus azoricus BACA0444</name>
    <dbReference type="NCBI Taxonomy" id="2918990"/>
    <lineage>
        <taxon>Bacteria</taxon>
        <taxon>Bacillati</taxon>
        <taxon>Cyanobacteriota</taxon>
        <taxon>Cyanophyceae</taxon>
        <taxon>Acaryochloridales</taxon>
        <taxon>Thermosynechococcaceae</taxon>
        <taxon>Pseudocalidococcus</taxon>
        <taxon>Pseudocalidococcus azoricus</taxon>
    </lineage>
</organism>
<evidence type="ECO:0000256" key="3">
    <source>
        <dbReference type="ARBA" id="ARBA00006534"/>
    </source>
</evidence>
<evidence type="ECO:0000256" key="1">
    <source>
        <dbReference type="ARBA" id="ARBA00001092"/>
    </source>
</evidence>
<keyword evidence="12" id="KW-1185">Reference proteome</keyword>
<dbReference type="GO" id="GO:0008236">
    <property type="term" value="F:serine-type peptidase activity"/>
    <property type="evidence" value="ECO:0007669"/>
    <property type="project" value="UniProtKB-KW"/>
</dbReference>
<comment type="catalytic activity">
    <reaction evidence="1 9">
        <text>[L-4-(L-arginin-2-N-yl)aspartate](n) + H2O = [L-4-(L-arginin-2-N-yl)aspartate](n-1) + L-4-(L-arginin-2-N-yl)aspartate</text>
        <dbReference type="Rhea" id="RHEA:12845"/>
        <dbReference type="Rhea" id="RHEA-COMP:13728"/>
        <dbReference type="Rhea" id="RHEA-COMP:13734"/>
        <dbReference type="ChEBI" id="CHEBI:15377"/>
        <dbReference type="ChEBI" id="CHEBI:137986"/>
        <dbReference type="ChEBI" id="CHEBI:137991"/>
        <dbReference type="EC" id="3.4.15.6"/>
    </reaction>
</comment>
<gene>
    <name evidence="11" type="ORF">RIF25_11895</name>
</gene>
<evidence type="ECO:0000256" key="7">
    <source>
        <dbReference type="ARBA" id="ARBA00022801"/>
    </source>
</evidence>
<evidence type="ECO:0000256" key="6">
    <source>
        <dbReference type="ARBA" id="ARBA00022670"/>
    </source>
</evidence>
<sequence length="288" mass="30864">MLQLESLFARNPVSPALKCAVMAIGGAEDKVRGRQILTAFVQRSGGSDAVIGVIPSASREPDAMGRLYHDIFMEIGAKDVEILLVADRSDAESAEILAKMARCSGLFMSGGDQLRLSALLDETPLLEQLRTQVWQGQSVLAGTSAGAAVMGHVMIASGGSNEPPNRSLVDMATGLGIIPDVIVDQHFHNRNRLARLISAISAHPDKLGIGIDEDTCALFEPDGTVRVMGKGAVTIVDPRDVNYTNFSQVEVTSPLSIYNLRVHILSHADCYNLNTHQVQHQSSSLPSL</sequence>
<keyword evidence="8 9" id="KW-0720">Serine protease</keyword>
<dbReference type="CDD" id="cd03145">
    <property type="entry name" value="GAT1_cyanophycinase"/>
    <property type="match status" value="1"/>
</dbReference>
<evidence type="ECO:0000256" key="2">
    <source>
        <dbReference type="ARBA" id="ARBA00002039"/>
    </source>
</evidence>
<dbReference type="Pfam" id="PF03575">
    <property type="entry name" value="Peptidase_S51"/>
    <property type="match status" value="1"/>
</dbReference>
<name>A0AAE4JXX5_9CYAN</name>
<dbReference type="PANTHER" id="PTHR36175">
    <property type="entry name" value="CYANOPHYCINASE"/>
    <property type="match status" value="1"/>
</dbReference>
<dbReference type="GO" id="GO:0004180">
    <property type="term" value="F:carboxypeptidase activity"/>
    <property type="evidence" value="ECO:0007669"/>
    <property type="project" value="UniProtKB-KW"/>
</dbReference>
<dbReference type="NCBIfam" id="TIGR02069">
    <property type="entry name" value="cyanophycinase"/>
    <property type="match status" value="1"/>
</dbReference>
<dbReference type="SUPFAM" id="SSF52317">
    <property type="entry name" value="Class I glutamine amidotransferase-like"/>
    <property type="match status" value="1"/>
</dbReference>
<feature type="active site" description="Charge relay system" evidence="10">
    <location>
        <position position="186"/>
    </location>
</feature>
<feature type="active site" description="Charge relay system" evidence="10">
    <location>
        <position position="213"/>
    </location>
</feature>
<reference evidence="12" key="1">
    <citation type="submission" date="2023-07" db="EMBL/GenBank/DDBJ databases">
        <authorList>
            <person name="Luz R."/>
            <person name="Cordeiro R."/>
            <person name="Fonseca A."/>
            <person name="Goncalves V."/>
        </authorList>
    </citation>
    <scope>NUCLEOTIDE SEQUENCE [LARGE SCALE GENOMIC DNA]</scope>
    <source>
        <strain evidence="12">BACA0444</strain>
    </source>
</reference>
<keyword evidence="6 9" id="KW-0645">Protease</keyword>
<dbReference type="GO" id="GO:0006508">
    <property type="term" value="P:proteolysis"/>
    <property type="evidence" value="ECO:0007669"/>
    <property type="project" value="UniProtKB-KW"/>
</dbReference>
<dbReference type="PIRSF" id="PIRSF032067">
    <property type="entry name" value="Cyanophycinase"/>
    <property type="match status" value="1"/>
</dbReference>
<dbReference type="RefSeq" id="WP_322878749.1">
    <property type="nucleotide sequence ID" value="NZ_JAVMIP010000013.1"/>
</dbReference>
<evidence type="ECO:0000256" key="9">
    <source>
        <dbReference type="PIRNR" id="PIRNR032067"/>
    </source>
</evidence>
<keyword evidence="7 9" id="KW-0378">Hydrolase</keyword>
<evidence type="ECO:0000256" key="8">
    <source>
        <dbReference type="ARBA" id="ARBA00022825"/>
    </source>
</evidence>